<evidence type="ECO:0000256" key="2">
    <source>
        <dbReference type="ARBA" id="ARBA00022692"/>
    </source>
</evidence>
<dbReference type="Proteomes" id="UP000823757">
    <property type="component" value="Unassembled WGS sequence"/>
</dbReference>
<gene>
    <name evidence="7" type="ORF">IAB91_00230</name>
</gene>
<reference evidence="7" key="2">
    <citation type="journal article" date="2021" name="PeerJ">
        <title>Extensive microbial diversity within the chicken gut microbiome revealed by metagenomics and culture.</title>
        <authorList>
            <person name="Gilroy R."/>
            <person name="Ravi A."/>
            <person name="Getino M."/>
            <person name="Pursley I."/>
            <person name="Horton D.L."/>
            <person name="Alikhan N.F."/>
            <person name="Baker D."/>
            <person name="Gharbi K."/>
            <person name="Hall N."/>
            <person name="Watson M."/>
            <person name="Adriaenssens E.M."/>
            <person name="Foster-Nyarko E."/>
            <person name="Jarju S."/>
            <person name="Secka A."/>
            <person name="Antonio M."/>
            <person name="Oren A."/>
            <person name="Chaudhuri R.R."/>
            <person name="La Ragione R."/>
            <person name="Hildebrand F."/>
            <person name="Pallen M.J."/>
        </authorList>
    </citation>
    <scope>NUCLEOTIDE SEQUENCE</scope>
    <source>
        <strain evidence="7">B1-13419</strain>
    </source>
</reference>
<reference evidence="7" key="1">
    <citation type="submission" date="2020-10" db="EMBL/GenBank/DDBJ databases">
        <authorList>
            <person name="Gilroy R."/>
        </authorList>
    </citation>
    <scope>NUCLEOTIDE SEQUENCE</scope>
    <source>
        <strain evidence="7">B1-13419</strain>
    </source>
</reference>
<evidence type="ECO:0000256" key="3">
    <source>
        <dbReference type="ARBA" id="ARBA00022989"/>
    </source>
</evidence>
<comment type="subcellular location">
    <subcellularLocation>
        <location evidence="1">Membrane</location>
        <topology evidence="1">Single-pass membrane protein</topology>
    </subcellularLocation>
</comment>
<dbReference type="GO" id="GO:0005886">
    <property type="term" value="C:plasma membrane"/>
    <property type="evidence" value="ECO:0007669"/>
    <property type="project" value="InterPro"/>
</dbReference>
<feature type="domain" description="Translocation and assembly module TamB C-terminal" evidence="6">
    <location>
        <begin position="1037"/>
        <end position="1470"/>
    </location>
</feature>
<proteinExistence type="predicted"/>
<evidence type="ECO:0000256" key="5">
    <source>
        <dbReference type="SAM" id="MobiDB-lite"/>
    </source>
</evidence>
<accession>A0A9D9NH94</accession>
<evidence type="ECO:0000256" key="4">
    <source>
        <dbReference type="ARBA" id="ARBA00023136"/>
    </source>
</evidence>
<keyword evidence="2" id="KW-0812">Transmembrane</keyword>
<dbReference type="InterPro" id="IPR007452">
    <property type="entry name" value="TamB_C"/>
</dbReference>
<keyword evidence="3" id="KW-1133">Transmembrane helix</keyword>
<dbReference type="Pfam" id="PF04357">
    <property type="entry name" value="TamB"/>
    <property type="match status" value="1"/>
</dbReference>
<comment type="caution">
    <text evidence="7">The sequence shown here is derived from an EMBL/GenBank/DDBJ whole genome shotgun (WGS) entry which is preliminary data.</text>
</comment>
<evidence type="ECO:0000313" key="8">
    <source>
        <dbReference type="Proteomes" id="UP000823757"/>
    </source>
</evidence>
<sequence>MVRKILKIFWFITLAVIVLLASVLLLLQTTAVQTYLAEKVTEALSGEAIDARITFGKLHFKPFNTLVIRDLVVTDPYPASLGEETASDTLFTSEYIAARFTLKGLTDKCISINSAFVRNARMNLVLEDGEHSTNLTRMFRIPERQRRNVPADKEIFQIKDVEVDSIRFTMKNLTARRPHIKPGGIDWNNLDIRDIKVKGRHLKLRGKVMSGELDQLSFTEKSGYSVRSISGRTSSGAGVAMIEDFRLIDNWSSIDIPYFCMLYDSAADFQDFIHKVRLESVVRSSRASMKTIGYFAPGLADKSSVFDVNGEVYGTVSALEVDGMDISTEGGEITGKISGTLTGLPDIRKMQASIKMDSLSFSTSSIEEIMRKWTASGIPEIGEYASGTKLCLTGRLYGRADDMRLDGEIGSDIGKIRTSLKIGGLVSKDGGISISGKVGTQDLELDRIMDKIPVRYCSMEAGLKAHVVPGGKDASLTIDSLKISRLNFMDYDYSGIAAAGTLSGHQFNGKVICNDPNLNFMFQGIFSLSGKTRNSLYRFYANIGYADLHAMNLDKRGKSRVSLQTTADFTSTPHGEVLGDVNIADITLENSEGRYDIGDIRISSFTGSGRYRIRLTSAFAEGSYIGSAPLNSFAKDLAGITLKKELPAIAADSLYRWGNANYELSFKTHDTMDLLAFCVPGLYIADGTSLKADIDRSGTFNAKLVSQRIAFNEHYIKDVDFEASNAYDAITGEIRGESVYLATIMMKNSSFKILVNDNHIGVEYSYDNQDLLGNRGEFVAVGDIGRNDTGLPVYDIRLLPSSVYLNSRQWNIYPSDIHIEGKEIMVNRVEFRSGEQSIFASGAISDSRRDTLEINMDRFDISVLNPLIGEHFGIEGMASGMARITSPAKDRGVLLDFLCSSTKIGGEQLGNLAINSGWDSGYKRFDISVANDLDGKRNLDLHGTYTPLSKELDFNADLTDLDLGYFQPFLKSIFSDIGGHVSGHFSINGPADRLSLESTGARLDDAKLRIAYTNVEYTATGPFRADSFGVYLDNVRLSDRHGNTGKITGKIGYDHFRNMHFDIGIEVNRMEVIDLDEGDMFYGHLFATGKLSVTGPLNSIVLSADASTAREGNLHIPIPSSLNAGSNDLLKFKETEITQEIDPYEQMMSRIKRQKEMSEEFELKLRVSTTPEVAAYVEIDKASGNILQGRGTGTIELAIRPSDKNFSILGDYTLTSGNYHFVALGIAARDFQINDGSTIRFNGDIMESTLNIGAVYRTKASLSTLIADTTSVNNRRTVECGVQITEKLSNPRLAFSIDIPDIDPMIKARVESALSTEDKVQRQFLSLLISNSFIPDEQSGIANNNSSVLFSNVTDIMTNQLNNIFQKLNIPLDLGLSYQQNNKGNDVFDVAVSTQLFNNRVIVNGNIGNRQYSTSGNSNSDVVGDIDIEIKLDRPGAFRLNLFSHSADQYTNYLDNSQRNGVGITYQQEFNHLGQFFKRLFMKKEKREAAELEEVMNAMNEEKVKIRIGEGNSQPSRKERRKNK</sequence>
<dbReference type="EMBL" id="JADIMD010000002">
    <property type="protein sequence ID" value="MBO8473704.1"/>
    <property type="molecule type" value="Genomic_DNA"/>
</dbReference>
<evidence type="ECO:0000256" key="1">
    <source>
        <dbReference type="ARBA" id="ARBA00004167"/>
    </source>
</evidence>
<keyword evidence="4" id="KW-0472">Membrane</keyword>
<dbReference type="GO" id="GO:0009306">
    <property type="term" value="P:protein secretion"/>
    <property type="evidence" value="ECO:0007669"/>
    <property type="project" value="InterPro"/>
</dbReference>
<protein>
    <submittedName>
        <fullName evidence="7">Translocation/assembly module TamB</fullName>
    </submittedName>
</protein>
<feature type="region of interest" description="Disordered" evidence="5">
    <location>
        <begin position="1505"/>
        <end position="1524"/>
    </location>
</feature>
<evidence type="ECO:0000259" key="6">
    <source>
        <dbReference type="Pfam" id="PF04357"/>
    </source>
</evidence>
<name>A0A9D9NH94_9BACT</name>
<evidence type="ECO:0000313" key="7">
    <source>
        <dbReference type="EMBL" id="MBO8473704.1"/>
    </source>
</evidence>
<organism evidence="7 8">
    <name type="scientific">Candidatus Cryptobacteroides faecigallinarum</name>
    <dbReference type="NCBI Taxonomy" id="2840763"/>
    <lineage>
        <taxon>Bacteria</taxon>
        <taxon>Pseudomonadati</taxon>
        <taxon>Bacteroidota</taxon>
        <taxon>Bacteroidia</taxon>
        <taxon>Bacteroidales</taxon>
        <taxon>Candidatus Cryptobacteroides</taxon>
    </lineage>
</organism>